<evidence type="ECO:0000259" key="1">
    <source>
        <dbReference type="PROSITE" id="PS50878"/>
    </source>
</evidence>
<accession>A0ABC9WXJ6</accession>
<dbReference type="PRINTS" id="PR01345">
    <property type="entry name" value="CERVTRCPTASE"/>
</dbReference>
<dbReference type="InterPro" id="IPR000477">
    <property type="entry name" value="RT_dom"/>
</dbReference>
<dbReference type="InterPro" id="IPR043502">
    <property type="entry name" value="DNA/RNA_pol_sf"/>
</dbReference>
<sequence>MGPDEMHPRVSRELADEVARPLAIIFEKSWQSGKVPADWKRGNITPIFKKGKKEDPGNYRPVSLTSVPGKIMEQTLLETTLRHMENKEAIGDSQHGFTKGKSCLTNLVAFYDGVTASVDKGRAADIIYLDLCKAFDTVPHDILVSQLERHGFDGWTTWWIRNWLDGRTQRVVVDGSMSKWRTVTSGVPQGSVLGLALFNIFVGDMDSGIECTLSKFADDTKLCGVVDMLEGRDAIQRDLDRLERWTCVNHMKFNKAKWKVLHVGWCNPKHDYRLGKEWIESSPEERDLGVLIDEKLNKSWQCALAAQKANCVLGCIKRGVTSRSREVILPLYSTLVRPHLEYCIQLWGPQHNRDMELLERVQRRATKLIGGLEHLSCEDRLREVGLFSLEKRRLRGDLIAAFQYLKGAYRKDGEGLFMRECRDRTRGSGFKLKEGRFRLDVRKKFFTVRVVRHWNRLPREVVEAPSLEVFKARLDEALGNVVSWRVSLSMAGGVGTR</sequence>
<gene>
    <name evidence="2" type="ORF">GRJ2_001451000</name>
</gene>
<proteinExistence type="predicted"/>
<comment type="caution">
    <text evidence="2">The sequence shown here is derived from an EMBL/GenBank/DDBJ whole genome shotgun (WGS) entry which is preliminary data.</text>
</comment>
<evidence type="ECO:0000313" key="2">
    <source>
        <dbReference type="EMBL" id="GAB0189857.1"/>
    </source>
</evidence>
<dbReference type="Proteomes" id="UP001623348">
    <property type="component" value="Unassembled WGS sequence"/>
</dbReference>
<keyword evidence="3" id="KW-1185">Reference proteome</keyword>
<dbReference type="CDD" id="cd01650">
    <property type="entry name" value="RT_nLTR_like"/>
    <property type="match status" value="1"/>
</dbReference>
<organism evidence="2 3">
    <name type="scientific">Grus japonensis</name>
    <name type="common">Japanese crane</name>
    <name type="synonym">Red-crowned crane</name>
    <dbReference type="NCBI Taxonomy" id="30415"/>
    <lineage>
        <taxon>Eukaryota</taxon>
        <taxon>Metazoa</taxon>
        <taxon>Chordata</taxon>
        <taxon>Craniata</taxon>
        <taxon>Vertebrata</taxon>
        <taxon>Euteleostomi</taxon>
        <taxon>Archelosauria</taxon>
        <taxon>Archosauria</taxon>
        <taxon>Dinosauria</taxon>
        <taxon>Saurischia</taxon>
        <taxon>Theropoda</taxon>
        <taxon>Coelurosauria</taxon>
        <taxon>Aves</taxon>
        <taxon>Neognathae</taxon>
        <taxon>Neoaves</taxon>
        <taxon>Gruiformes</taxon>
        <taxon>Gruidae</taxon>
        <taxon>Grus</taxon>
    </lineage>
</organism>
<feature type="domain" description="Reverse transcriptase" evidence="1">
    <location>
        <begin position="28"/>
        <end position="292"/>
    </location>
</feature>
<dbReference type="SUPFAM" id="SSF56672">
    <property type="entry name" value="DNA/RNA polymerases"/>
    <property type="match status" value="1"/>
</dbReference>
<dbReference type="AlphaFoldDB" id="A0ABC9WXJ6"/>
<dbReference type="EMBL" id="BAAFJT010000005">
    <property type="protein sequence ID" value="GAB0189857.1"/>
    <property type="molecule type" value="Genomic_DNA"/>
</dbReference>
<evidence type="ECO:0000313" key="3">
    <source>
        <dbReference type="Proteomes" id="UP001623348"/>
    </source>
</evidence>
<dbReference type="PROSITE" id="PS50878">
    <property type="entry name" value="RT_POL"/>
    <property type="match status" value="1"/>
</dbReference>
<name>A0ABC9WXJ6_GRUJA</name>
<protein>
    <submittedName>
        <fullName evidence="2">Mitochondrial enolase superfamily member 1</fullName>
    </submittedName>
</protein>
<reference evidence="2 3" key="1">
    <citation type="submission" date="2024-06" db="EMBL/GenBank/DDBJ databases">
        <title>The draft genome of Grus japonensis, version 3.</title>
        <authorList>
            <person name="Nabeshima K."/>
            <person name="Suzuki S."/>
            <person name="Onuma M."/>
        </authorList>
    </citation>
    <scope>NUCLEOTIDE SEQUENCE [LARGE SCALE GENOMIC DNA]</scope>
    <source>
        <strain evidence="2 3">451A</strain>
    </source>
</reference>
<dbReference type="PANTHER" id="PTHR33332">
    <property type="entry name" value="REVERSE TRANSCRIPTASE DOMAIN-CONTAINING PROTEIN"/>
    <property type="match status" value="1"/>
</dbReference>
<dbReference type="Pfam" id="PF00078">
    <property type="entry name" value="RVT_1"/>
    <property type="match status" value="1"/>
</dbReference>